<dbReference type="CDD" id="cd06722">
    <property type="entry name" value="PDZ_PICK1-like"/>
    <property type="match status" value="1"/>
</dbReference>
<dbReference type="VEuPathDB" id="VectorBase:ADAR2_001790"/>
<dbReference type="Pfam" id="PF06456">
    <property type="entry name" value="Arfaptin"/>
    <property type="match status" value="1"/>
</dbReference>
<dbReference type="EnsemblMetazoa" id="ADAC002381-RA">
    <property type="protein sequence ID" value="ADAC002381-PA"/>
    <property type="gene ID" value="ADAC002381"/>
</dbReference>
<evidence type="ECO:0000259" key="2">
    <source>
        <dbReference type="PROSITE" id="PS50106"/>
    </source>
</evidence>
<dbReference type="Proteomes" id="UP000000673">
    <property type="component" value="Unassembled WGS sequence"/>
</dbReference>
<feature type="domain" description="PDZ" evidence="2">
    <location>
        <begin position="160"/>
        <end position="243"/>
    </location>
</feature>
<dbReference type="GO" id="GO:0005886">
    <property type="term" value="C:plasma membrane"/>
    <property type="evidence" value="ECO:0007669"/>
    <property type="project" value="GOC"/>
</dbReference>
<dbReference type="STRING" id="43151.W5JRA2"/>
<dbReference type="GO" id="GO:0014069">
    <property type="term" value="C:postsynaptic density"/>
    <property type="evidence" value="ECO:0007669"/>
    <property type="project" value="TreeGrafter"/>
</dbReference>
<name>W5JRA2_ANODA</name>
<dbReference type="eggNOG" id="KOG3651">
    <property type="taxonomic scope" value="Eukaryota"/>
</dbReference>
<dbReference type="PROSITE" id="PS50106">
    <property type="entry name" value="PDZ"/>
    <property type="match status" value="1"/>
</dbReference>
<dbReference type="GO" id="GO:0032588">
    <property type="term" value="C:trans-Golgi network membrane"/>
    <property type="evidence" value="ECO:0007669"/>
    <property type="project" value="TreeGrafter"/>
</dbReference>
<dbReference type="SMART" id="SM00228">
    <property type="entry name" value="PDZ"/>
    <property type="match status" value="1"/>
</dbReference>
<dbReference type="GO" id="GO:0043005">
    <property type="term" value="C:neuron projection"/>
    <property type="evidence" value="ECO:0007669"/>
    <property type="project" value="TreeGrafter"/>
</dbReference>
<dbReference type="Pfam" id="PF00595">
    <property type="entry name" value="PDZ"/>
    <property type="match status" value="1"/>
</dbReference>
<dbReference type="GO" id="GO:0005080">
    <property type="term" value="F:protein kinase C binding"/>
    <property type="evidence" value="ECO:0007669"/>
    <property type="project" value="TreeGrafter"/>
</dbReference>
<evidence type="ECO:0000313" key="3">
    <source>
        <dbReference type="EMBL" id="ETN65838.1"/>
    </source>
</evidence>
<feature type="region of interest" description="Disordered" evidence="1">
    <location>
        <begin position="19"/>
        <end position="111"/>
    </location>
</feature>
<organism evidence="3">
    <name type="scientific">Anopheles darlingi</name>
    <name type="common">Mosquito</name>
    <dbReference type="NCBI Taxonomy" id="43151"/>
    <lineage>
        <taxon>Eukaryota</taxon>
        <taxon>Metazoa</taxon>
        <taxon>Ecdysozoa</taxon>
        <taxon>Arthropoda</taxon>
        <taxon>Hexapoda</taxon>
        <taxon>Insecta</taxon>
        <taxon>Pterygota</taxon>
        <taxon>Neoptera</taxon>
        <taxon>Endopterygota</taxon>
        <taxon>Diptera</taxon>
        <taxon>Nematocera</taxon>
        <taxon>Culicoidea</taxon>
        <taxon>Culicidae</taxon>
        <taxon>Anophelinae</taxon>
        <taxon>Anopheles</taxon>
    </lineage>
</organism>
<dbReference type="VEuPathDB" id="VectorBase:ADAC002381"/>
<dbReference type="InterPro" id="IPR001478">
    <property type="entry name" value="PDZ"/>
</dbReference>
<dbReference type="PANTHER" id="PTHR12141:SF1">
    <property type="entry name" value="PRKCA-BINDING PROTEIN"/>
    <property type="match status" value="1"/>
</dbReference>
<dbReference type="GO" id="GO:0098842">
    <property type="term" value="C:postsynaptic early endosome"/>
    <property type="evidence" value="ECO:0007669"/>
    <property type="project" value="TreeGrafter"/>
</dbReference>
<dbReference type="GO" id="GO:0034315">
    <property type="term" value="P:regulation of Arp2/3 complex-mediated actin nucleation"/>
    <property type="evidence" value="ECO:0007669"/>
    <property type="project" value="TreeGrafter"/>
</dbReference>
<dbReference type="PANTHER" id="PTHR12141">
    <property type="entry name" value="ARFAPTIN-RELATED"/>
    <property type="match status" value="1"/>
</dbReference>
<dbReference type="GO" id="GO:0043113">
    <property type="term" value="P:receptor clustering"/>
    <property type="evidence" value="ECO:0007669"/>
    <property type="project" value="TreeGrafter"/>
</dbReference>
<dbReference type="GO" id="GO:0002092">
    <property type="term" value="P:positive regulation of receptor internalization"/>
    <property type="evidence" value="ECO:0007669"/>
    <property type="project" value="TreeGrafter"/>
</dbReference>
<proteinExistence type="predicted"/>
<dbReference type="GO" id="GO:0008021">
    <property type="term" value="C:synaptic vesicle"/>
    <property type="evidence" value="ECO:0007669"/>
    <property type="project" value="TreeGrafter"/>
</dbReference>
<evidence type="ECO:0000313" key="5">
    <source>
        <dbReference type="Proteomes" id="UP000000673"/>
    </source>
</evidence>
<reference evidence="4" key="4">
    <citation type="submission" date="2015-06" db="UniProtKB">
        <authorList>
            <consortium name="EnsemblMetazoa"/>
        </authorList>
    </citation>
    <scope>IDENTIFICATION</scope>
</reference>
<dbReference type="HOGENOM" id="CLU_897786_0_0_1"/>
<dbReference type="Gene3D" id="2.30.42.10">
    <property type="match status" value="1"/>
</dbReference>
<keyword evidence="5" id="KW-1185">Reference proteome</keyword>
<dbReference type="InterPro" id="IPR010504">
    <property type="entry name" value="AH_dom"/>
</dbReference>
<dbReference type="GO" id="GO:0005543">
    <property type="term" value="F:phospholipid binding"/>
    <property type="evidence" value="ECO:0007669"/>
    <property type="project" value="TreeGrafter"/>
</dbReference>
<dbReference type="GO" id="GO:0019904">
    <property type="term" value="F:protein domain specific binding"/>
    <property type="evidence" value="ECO:0007669"/>
    <property type="project" value="InterPro"/>
</dbReference>
<reference evidence="3" key="3">
    <citation type="journal article" date="2013" name="Nucleic Acids Res.">
        <title>The genome of Anopheles darlingi, the main neotropical malaria vector.</title>
        <authorList>
            <person name="Marinotti O."/>
            <person name="Cerqueira G.C."/>
            <person name="de Almeida L.G."/>
            <person name="Ferro M.I."/>
            <person name="Loreto E.L."/>
            <person name="Zaha A."/>
            <person name="Teixeira S.M."/>
            <person name="Wespiser A.R."/>
            <person name="Almeida E Silva A."/>
            <person name="Schlindwein A.D."/>
            <person name="Pacheco A.C."/>
            <person name="Silva A.L."/>
            <person name="Graveley B.R."/>
            <person name="Walenz B.P."/>
            <person name="Lima Bde A."/>
            <person name="Ribeiro C.A."/>
            <person name="Nunes-Silva C.G."/>
            <person name="de Carvalho C.R."/>
            <person name="Soares C.M."/>
            <person name="de Menezes C.B."/>
            <person name="Matiolli C."/>
            <person name="Caffrey D."/>
            <person name="Araujo D.A."/>
            <person name="de Oliveira D.M."/>
            <person name="Golenbock D."/>
            <person name="Grisard E.C."/>
            <person name="Fantinatti-Garboggini F."/>
            <person name="de Carvalho F.M."/>
            <person name="Barcellos F.G."/>
            <person name="Prosdocimi F."/>
            <person name="May G."/>
            <person name="Azevedo Junior G.M."/>
            <person name="Guimaraes G.M."/>
            <person name="Goldman G.H."/>
            <person name="Padilha I.Q."/>
            <person name="Batista Jda S."/>
            <person name="Ferro J.A."/>
            <person name="Ribeiro J.M."/>
            <person name="Fietto J.L."/>
            <person name="Dabbas K.M."/>
            <person name="Cerdeira L."/>
            <person name="Agnez-Lima L.F."/>
            <person name="Brocchi M."/>
            <person name="de Carvalho M.O."/>
            <person name="Teixeira Mde M."/>
            <person name="Diniz Maia Mde M."/>
            <person name="Goldman M.H."/>
            <person name="Cruz Schneider M.P."/>
            <person name="Felipe M.S."/>
            <person name="Hungria M."/>
            <person name="Nicolas M.F."/>
            <person name="Pereira M."/>
            <person name="Montes M.A."/>
            <person name="Cantao M.E."/>
            <person name="Vincentz M."/>
            <person name="Rafael M.S."/>
            <person name="Silverman N."/>
            <person name="Stoco P.H."/>
            <person name="Souza R.C."/>
            <person name="Vicentini R."/>
            <person name="Gazzinelli R.T."/>
            <person name="Neves Rde O."/>
            <person name="Silva R."/>
            <person name="Astolfi-Filho S."/>
            <person name="Maciel T.E."/>
            <person name="Urmenyi T.P."/>
            <person name="Tadei W.P."/>
            <person name="Camargo E.P."/>
            <person name="de Vasconcelos A.T."/>
        </authorList>
    </citation>
    <scope>NUCLEOTIDE SEQUENCE</scope>
</reference>
<feature type="compositionally biased region" description="Basic and acidic residues" evidence="1">
    <location>
        <begin position="98"/>
        <end position="111"/>
    </location>
</feature>
<dbReference type="InterPro" id="IPR030798">
    <property type="entry name" value="Arfaptin_fam"/>
</dbReference>
<accession>W5JRA2</accession>
<dbReference type="GO" id="GO:0097062">
    <property type="term" value="P:dendritic spine maintenance"/>
    <property type="evidence" value="ECO:0007669"/>
    <property type="project" value="TreeGrafter"/>
</dbReference>
<protein>
    <recommendedName>
        <fullName evidence="2">PDZ domain-containing protein</fullName>
    </recommendedName>
</protein>
<sequence>MLQDSYEYDYFYEEDKMTATDTGSCRSAKVEGIDDAPPNGLMGPLIDMDNTRGGSTTSRSKLLPRIGRRKDSKRSQSSLEEQAPLAGIAGEEQNAEPPTDKQTKENSKTSKRLEDIAFATNDDLPDPVLYADGCVDDNKIIMLCQRQEMERLGMTVSSGTVVIKKDTSNLIGISIGGGAPLCPCLYIVQVFDGTPAAREGTLQSGDELLGVNGISVKGKTKVEVAKMIQSATDEVTVHYNKLHADPTQGETLDIVLKKMKHRLVEKMSSSTADTLGLSRAILCNDSLVKRLQELERTETMYKGLVDHARR</sequence>
<evidence type="ECO:0000313" key="4">
    <source>
        <dbReference type="EnsemblMetazoa" id="ADAC002381-PA"/>
    </source>
</evidence>
<evidence type="ECO:0000256" key="1">
    <source>
        <dbReference type="SAM" id="MobiDB-lite"/>
    </source>
</evidence>
<reference evidence="3 5" key="1">
    <citation type="journal article" date="2010" name="BMC Genomics">
        <title>Combination of measures distinguishes pre-miRNAs from other stem-loops in the genome of the newly sequenced Anopheles darlingi.</title>
        <authorList>
            <person name="Mendes N.D."/>
            <person name="Freitas A.T."/>
            <person name="Vasconcelos A.T."/>
            <person name="Sagot M.F."/>
        </authorList>
    </citation>
    <scope>NUCLEOTIDE SEQUENCE</scope>
</reference>
<dbReference type="GO" id="GO:0006886">
    <property type="term" value="P:intracellular protein transport"/>
    <property type="evidence" value="ECO:0007669"/>
    <property type="project" value="TreeGrafter"/>
</dbReference>
<reference evidence="3" key="2">
    <citation type="submission" date="2010-05" db="EMBL/GenBank/DDBJ databases">
        <authorList>
            <person name="Almeida L.G."/>
            <person name="Nicolas M.F."/>
            <person name="Souza R.C."/>
            <person name="Vasconcelos A.T.R."/>
        </authorList>
    </citation>
    <scope>NUCLEOTIDE SEQUENCE</scope>
</reference>
<dbReference type="SUPFAM" id="SSF50156">
    <property type="entry name" value="PDZ domain-like"/>
    <property type="match status" value="1"/>
</dbReference>
<dbReference type="FunFam" id="2.30.42.10:FF:000073">
    <property type="entry name" value="Interacting with PRKCA"/>
    <property type="match status" value="1"/>
</dbReference>
<dbReference type="InterPro" id="IPR036034">
    <property type="entry name" value="PDZ_sf"/>
</dbReference>
<dbReference type="EMBL" id="ADMH02000571">
    <property type="protein sequence ID" value="ETN65838.1"/>
    <property type="molecule type" value="Genomic_DNA"/>
</dbReference>
<gene>
    <name evidence="3" type="ORF">AND_002381</name>
</gene>
<dbReference type="AlphaFoldDB" id="W5JRA2"/>